<reference evidence="1 2" key="1">
    <citation type="submission" date="2014-01" db="EMBL/GenBank/DDBJ databases">
        <authorList>
            <person name="Dobos K."/>
            <person name="Lenaerts A."/>
            <person name="Ordway D."/>
            <person name="DeGroote M.A."/>
            <person name="Parker T."/>
            <person name="Sizemore C."/>
            <person name="Tallon L.J."/>
            <person name="Sadzewicz L.K."/>
            <person name="Sengamalay N."/>
            <person name="Fraser C.M."/>
            <person name="Hine E."/>
            <person name="Shefchek K.A."/>
            <person name="Das S.P."/>
            <person name="Tettelin H."/>
        </authorList>
    </citation>
    <scope>NUCLEOTIDE SEQUENCE [LARGE SCALE GENOMIC DNA]</scope>
    <source>
        <strain evidence="1 2">Harvey</strain>
    </source>
</reference>
<accession>A0ABN0RAG4</accession>
<dbReference type="Proteomes" id="UP000020681">
    <property type="component" value="Unassembled WGS sequence"/>
</dbReference>
<organism evidence="1 2">
    <name type="scientific">Mycobacterium ulcerans str. Harvey</name>
    <dbReference type="NCBI Taxonomy" id="1299332"/>
    <lineage>
        <taxon>Bacteria</taxon>
        <taxon>Bacillati</taxon>
        <taxon>Actinomycetota</taxon>
        <taxon>Actinomycetes</taxon>
        <taxon>Mycobacteriales</taxon>
        <taxon>Mycobacteriaceae</taxon>
        <taxon>Mycobacterium</taxon>
        <taxon>Mycobacterium ulcerans group</taxon>
    </lineage>
</organism>
<comment type="caution">
    <text evidence="1">The sequence shown here is derived from an EMBL/GenBank/DDBJ whole genome shotgun (WGS) entry which is preliminary data.</text>
</comment>
<evidence type="ECO:0000313" key="2">
    <source>
        <dbReference type="Proteomes" id="UP000020681"/>
    </source>
</evidence>
<dbReference type="EMBL" id="JAOL01000011">
    <property type="protein sequence ID" value="EUA94182.1"/>
    <property type="molecule type" value="Genomic_DNA"/>
</dbReference>
<protein>
    <recommendedName>
        <fullName evidence="3">Secreted protein</fullName>
    </recommendedName>
</protein>
<proteinExistence type="predicted"/>
<evidence type="ECO:0000313" key="1">
    <source>
        <dbReference type="EMBL" id="EUA94182.1"/>
    </source>
</evidence>
<gene>
    <name evidence="1" type="ORF">I551_8548</name>
</gene>
<name>A0ABN0RAG4_MYCUL</name>
<evidence type="ECO:0008006" key="3">
    <source>
        <dbReference type="Google" id="ProtNLM"/>
    </source>
</evidence>
<sequence length="91" mass="10173">MAVHFLIVGYLFYWPSSVSTGPGGSLSGRYRAALCGDAVSRVLRHRADDNEFGDRRHVLPFGQSALAGQHRIRSTPWWWNRLGATELRSSS</sequence>
<keyword evidence="2" id="KW-1185">Reference proteome</keyword>